<name>A0ABY4CT44_9BACL</name>
<dbReference type="EMBL" id="CP089291">
    <property type="protein sequence ID" value="UOF92602.1"/>
    <property type="molecule type" value="Genomic_DNA"/>
</dbReference>
<keyword evidence="3" id="KW-1185">Reference proteome</keyword>
<evidence type="ECO:0000313" key="3">
    <source>
        <dbReference type="Proteomes" id="UP000830167"/>
    </source>
</evidence>
<dbReference type="Proteomes" id="UP000830167">
    <property type="component" value="Chromosome"/>
</dbReference>
<gene>
    <name evidence="2" type="ORF">LSG31_10830</name>
</gene>
<feature type="compositionally biased region" description="Basic and acidic residues" evidence="1">
    <location>
        <begin position="1"/>
        <end position="16"/>
    </location>
</feature>
<sequence length="66" mass="7641">MARARSNEAKTKQERKPAKKPKQAPAVFPESQTLQPHLNNVSREWQTFYGAVMKEFANETVLIRKK</sequence>
<protein>
    <submittedName>
        <fullName evidence="2">Uncharacterized protein</fullName>
    </submittedName>
</protein>
<dbReference type="RefSeq" id="WP_347439270.1">
    <property type="nucleotide sequence ID" value="NZ_CP089291.1"/>
</dbReference>
<feature type="region of interest" description="Disordered" evidence="1">
    <location>
        <begin position="1"/>
        <end position="35"/>
    </location>
</feature>
<proteinExistence type="predicted"/>
<organism evidence="2 3">
    <name type="scientific">Fodinisporobacter ferrooxydans</name>
    <dbReference type="NCBI Taxonomy" id="2901836"/>
    <lineage>
        <taxon>Bacteria</taxon>
        <taxon>Bacillati</taxon>
        <taxon>Bacillota</taxon>
        <taxon>Bacilli</taxon>
        <taxon>Bacillales</taxon>
        <taxon>Alicyclobacillaceae</taxon>
        <taxon>Fodinisporobacter</taxon>
    </lineage>
</organism>
<reference evidence="2" key="1">
    <citation type="submission" date="2021-12" db="EMBL/GenBank/DDBJ databases">
        <title>Alicyclobacillaceae gen. nov., sp. nov., isolated from chalcocite enrichment system.</title>
        <authorList>
            <person name="Jiang Z."/>
        </authorList>
    </citation>
    <scope>NUCLEOTIDE SEQUENCE</scope>
    <source>
        <strain evidence="2">MYW30-H2</strain>
    </source>
</reference>
<accession>A0ABY4CT44</accession>
<evidence type="ECO:0000313" key="2">
    <source>
        <dbReference type="EMBL" id="UOF92602.1"/>
    </source>
</evidence>
<evidence type="ECO:0000256" key="1">
    <source>
        <dbReference type="SAM" id="MobiDB-lite"/>
    </source>
</evidence>